<organism evidence="11 12">
    <name type="scientific">Pyrrhoderma noxium</name>
    <dbReference type="NCBI Taxonomy" id="2282107"/>
    <lineage>
        <taxon>Eukaryota</taxon>
        <taxon>Fungi</taxon>
        <taxon>Dikarya</taxon>
        <taxon>Basidiomycota</taxon>
        <taxon>Agaricomycotina</taxon>
        <taxon>Agaricomycetes</taxon>
        <taxon>Hymenochaetales</taxon>
        <taxon>Hymenochaetaceae</taxon>
        <taxon>Pyrrhoderma</taxon>
    </lineage>
</organism>
<dbReference type="SUPFAM" id="SSF48264">
    <property type="entry name" value="Cytochrome P450"/>
    <property type="match status" value="1"/>
</dbReference>
<keyword evidence="10" id="KW-0732">Signal</keyword>
<evidence type="ECO:0000256" key="7">
    <source>
        <dbReference type="ARBA" id="ARBA00023033"/>
    </source>
</evidence>
<comment type="cofactor">
    <cofactor evidence="1 8">
        <name>heme</name>
        <dbReference type="ChEBI" id="CHEBI:30413"/>
    </cofactor>
</comment>
<dbReference type="InterPro" id="IPR036396">
    <property type="entry name" value="Cyt_P450_sf"/>
</dbReference>
<accession>A0A286U9Z1</accession>
<keyword evidence="6 8" id="KW-0408">Iron</keyword>
<evidence type="ECO:0000256" key="6">
    <source>
        <dbReference type="ARBA" id="ARBA00023004"/>
    </source>
</evidence>
<evidence type="ECO:0000256" key="3">
    <source>
        <dbReference type="ARBA" id="ARBA00010617"/>
    </source>
</evidence>
<evidence type="ECO:0000256" key="10">
    <source>
        <dbReference type="SAM" id="SignalP"/>
    </source>
</evidence>
<keyword evidence="5" id="KW-0560">Oxidoreductase</keyword>
<evidence type="ECO:0000256" key="2">
    <source>
        <dbReference type="ARBA" id="ARBA00005179"/>
    </source>
</evidence>
<dbReference type="STRING" id="2282107.A0A286U9Z1"/>
<dbReference type="Proteomes" id="UP000217199">
    <property type="component" value="Unassembled WGS sequence"/>
</dbReference>
<evidence type="ECO:0000256" key="4">
    <source>
        <dbReference type="ARBA" id="ARBA00022723"/>
    </source>
</evidence>
<evidence type="ECO:0000256" key="1">
    <source>
        <dbReference type="ARBA" id="ARBA00001971"/>
    </source>
</evidence>
<proteinExistence type="inferred from homology"/>
<evidence type="ECO:0000256" key="8">
    <source>
        <dbReference type="PIRSR" id="PIRSR602401-1"/>
    </source>
</evidence>
<evidence type="ECO:0000256" key="5">
    <source>
        <dbReference type="ARBA" id="ARBA00023002"/>
    </source>
</evidence>
<dbReference type="Gene3D" id="1.10.630.10">
    <property type="entry name" value="Cytochrome P450"/>
    <property type="match status" value="1"/>
</dbReference>
<gene>
    <name evidence="11" type="ORF">PNOK_0799900</name>
</gene>
<dbReference type="PRINTS" id="PR00385">
    <property type="entry name" value="P450"/>
</dbReference>
<dbReference type="PANTHER" id="PTHR24305">
    <property type="entry name" value="CYTOCHROME P450"/>
    <property type="match status" value="1"/>
</dbReference>
<comment type="pathway">
    <text evidence="2">Secondary metabolite biosynthesis.</text>
</comment>
<name>A0A286U9Z1_9AGAM</name>
<feature type="signal peptide" evidence="10">
    <location>
        <begin position="1"/>
        <end position="23"/>
    </location>
</feature>
<keyword evidence="8" id="KW-0349">Heme</keyword>
<evidence type="ECO:0000313" key="12">
    <source>
        <dbReference type="Proteomes" id="UP000217199"/>
    </source>
</evidence>
<protein>
    <submittedName>
        <fullName evidence="11">High nitrogen upregulated cytochrome P450 monooxygenase 2</fullName>
    </submittedName>
</protein>
<dbReference type="GO" id="GO:0005506">
    <property type="term" value="F:iron ion binding"/>
    <property type="evidence" value="ECO:0007669"/>
    <property type="project" value="InterPro"/>
</dbReference>
<dbReference type="GO" id="GO:0004497">
    <property type="term" value="F:monooxygenase activity"/>
    <property type="evidence" value="ECO:0007669"/>
    <property type="project" value="UniProtKB-KW"/>
</dbReference>
<dbReference type="InterPro" id="IPR001128">
    <property type="entry name" value="Cyt_P450"/>
</dbReference>
<keyword evidence="4 8" id="KW-0479">Metal-binding</keyword>
<feature type="chain" id="PRO_5013662426" evidence="10">
    <location>
        <begin position="24"/>
        <end position="567"/>
    </location>
</feature>
<dbReference type="PANTHER" id="PTHR24305:SF187">
    <property type="entry name" value="P450, PUTATIVE (EUROFUNG)-RELATED"/>
    <property type="match status" value="1"/>
</dbReference>
<keyword evidence="7 11" id="KW-0503">Monooxygenase</keyword>
<feature type="transmembrane region" description="Helical" evidence="9">
    <location>
        <begin position="83"/>
        <end position="104"/>
    </location>
</feature>
<dbReference type="InterPro" id="IPR050121">
    <property type="entry name" value="Cytochrome_P450_monoxygenase"/>
</dbReference>
<keyword evidence="12" id="KW-1185">Reference proteome</keyword>
<dbReference type="OrthoDB" id="6692864at2759"/>
<dbReference type="PRINTS" id="PR00463">
    <property type="entry name" value="EP450I"/>
</dbReference>
<dbReference type="GO" id="GO:0020037">
    <property type="term" value="F:heme binding"/>
    <property type="evidence" value="ECO:0007669"/>
    <property type="project" value="InterPro"/>
</dbReference>
<comment type="caution">
    <text evidence="11">The sequence shown here is derived from an EMBL/GenBank/DDBJ whole genome shotgun (WGS) entry which is preliminary data.</text>
</comment>
<keyword evidence="9" id="KW-1133">Transmembrane helix</keyword>
<dbReference type="EMBL" id="NBII01000008">
    <property type="protein sequence ID" value="PAV16379.1"/>
    <property type="molecule type" value="Genomic_DNA"/>
</dbReference>
<keyword evidence="9" id="KW-0472">Membrane</keyword>
<keyword evidence="9" id="KW-0812">Transmembrane</keyword>
<evidence type="ECO:0000256" key="9">
    <source>
        <dbReference type="SAM" id="Phobius"/>
    </source>
</evidence>
<dbReference type="Pfam" id="PF00067">
    <property type="entry name" value="p450"/>
    <property type="match status" value="1"/>
</dbReference>
<dbReference type="InterPro" id="IPR002401">
    <property type="entry name" value="Cyt_P450_E_grp-I"/>
</dbReference>
<reference evidence="11 12" key="1">
    <citation type="journal article" date="2017" name="Mol. Ecol.">
        <title>Comparative and population genomic landscape of Phellinus noxius: A hypervariable fungus causing root rot in trees.</title>
        <authorList>
            <person name="Chung C.L."/>
            <person name="Lee T.J."/>
            <person name="Akiba M."/>
            <person name="Lee H.H."/>
            <person name="Kuo T.H."/>
            <person name="Liu D."/>
            <person name="Ke H.M."/>
            <person name="Yokoi T."/>
            <person name="Roa M.B."/>
            <person name="Lu M.J."/>
            <person name="Chang Y.Y."/>
            <person name="Ann P.J."/>
            <person name="Tsai J.N."/>
            <person name="Chen C.Y."/>
            <person name="Tzean S.S."/>
            <person name="Ota Y."/>
            <person name="Hattori T."/>
            <person name="Sahashi N."/>
            <person name="Liou R.F."/>
            <person name="Kikuchi T."/>
            <person name="Tsai I.J."/>
        </authorList>
    </citation>
    <scope>NUCLEOTIDE SEQUENCE [LARGE SCALE GENOMIC DNA]</scope>
    <source>
        <strain evidence="11 12">FFPRI411160</strain>
    </source>
</reference>
<evidence type="ECO:0000313" key="11">
    <source>
        <dbReference type="EMBL" id="PAV16379.1"/>
    </source>
</evidence>
<comment type="similarity">
    <text evidence="3">Belongs to the cytochrome P450 family.</text>
</comment>
<dbReference type="AlphaFoldDB" id="A0A286U9Z1"/>
<sequence length="567" mass="64558">MMRNITTPSFTVLLFHFDQLAVARQFSISRRDAIAIDAACALTVHAIYRRFEYDASHIIWHLSFLIGTPSILTATFMNNSSTSTASLFSFSIFYLVLLVNIILYRFSPWHPLAKYPGLIVARVSKLWGAIIMAKGKNHENFKRLHDKYGPYVRIGPNEISGPMWSARNSQSNTPPLIALRTKEEHARRRKPWNHAFNTVSVKGYESIIEKRAVQLVHELEKRSVSKASFRSECVETVNLSQWLSFFTTDFMGDMAFGGGFELMRNGGDTEGIWTIIESGFVFLAFFQHFPWIVPLFRKFGIAGKQLTRFRDFARERVRMRKLNGSVSKDLFYHLIDEDNVQKQKPSESEVISEGGLAIVAGSDTTATVLSGLFYYILRDPKEYDCLQKEVDFFFPPGDGSPFDSNEAMRLQPPVPTYLQRAPEEGSGGKWVTDSFIPEGTSVVVPPYVVMRSSEYFSPDPEKFWPERWLKLKPEKQASTDKGDCDSHFEDSSFTTNTSAFIPFSYGPANCAGKLLAIVEMRMVVALLMQRFEIRFADGYDPLQWETELKDYFVMSNGCLPVVMAPRL</sequence>
<dbReference type="InParanoid" id="A0A286U9Z1"/>
<dbReference type="GO" id="GO:0016705">
    <property type="term" value="F:oxidoreductase activity, acting on paired donors, with incorporation or reduction of molecular oxygen"/>
    <property type="evidence" value="ECO:0007669"/>
    <property type="project" value="InterPro"/>
</dbReference>
<feature type="binding site" description="axial binding residue" evidence="8">
    <location>
        <position position="510"/>
    </location>
    <ligand>
        <name>heme</name>
        <dbReference type="ChEBI" id="CHEBI:30413"/>
    </ligand>
    <ligandPart>
        <name>Fe</name>
        <dbReference type="ChEBI" id="CHEBI:18248"/>
    </ligandPart>
</feature>
<feature type="transmembrane region" description="Helical" evidence="9">
    <location>
        <begin position="58"/>
        <end position="77"/>
    </location>
</feature>